<reference evidence="1 2" key="1">
    <citation type="submission" date="2016-10" db="EMBL/GenBank/DDBJ databases">
        <authorList>
            <person name="de Groot N.N."/>
        </authorList>
    </citation>
    <scope>NUCLEOTIDE SEQUENCE [LARGE SCALE GENOMIC DNA]</scope>
    <source>
        <strain evidence="1 2">DSM 3756</strain>
    </source>
</reference>
<accession>A0A1H2V7S1</accession>
<protein>
    <submittedName>
        <fullName evidence="1">Uncharacterized protein</fullName>
    </submittedName>
</protein>
<name>A0A1H2V7S1_HALVA</name>
<sequence length="73" mass="8376">MDSLPDGIAAMSDLSASNMLGGEKELYRCRTMLPIHMTPTKIRERLEESEDRVDTELFVSALEYVRDDGRTRR</sequence>
<dbReference type="AlphaFoldDB" id="A0A1H2V7S1"/>
<evidence type="ECO:0000313" key="2">
    <source>
        <dbReference type="Proteomes" id="UP000182573"/>
    </source>
</evidence>
<dbReference type="Proteomes" id="UP000182573">
    <property type="component" value="Unassembled WGS sequence"/>
</dbReference>
<gene>
    <name evidence="1" type="ORF">SAMN05443574_105173</name>
</gene>
<dbReference type="EMBL" id="FNOF01000005">
    <property type="protein sequence ID" value="SDW64352.1"/>
    <property type="molecule type" value="Genomic_DNA"/>
</dbReference>
<organism evidence="1 2">
    <name type="scientific">Haloarcula vallismortis</name>
    <name type="common">Halobacterium vallismortis</name>
    <dbReference type="NCBI Taxonomy" id="28442"/>
    <lineage>
        <taxon>Archaea</taxon>
        <taxon>Methanobacteriati</taxon>
        <taxon>Methanobacteriota</taxon>
        <taxon>Stenosarchaea group</taxon>
        <taxon>Halobacteria</taxon>
        <taxon>Halobacteriales</taxon>
        <taxon>Haloarculaceae</taxon>
        <taxon>Haloarcula</taxon>
    </lineage>
</organism>
<proteinExistence type="predicted"/>
<evidence type="ECO:0000313" key="1">
    <source>
        <dbReference type="EMBL" id="SDW64352.1"/>
    </source>
</evidence>